<name>A0A444Y8V7_ARAHY</name>
<comment type="caution">
    <text evidence="2">The sequence shown here is derived from an EMBL/GenBank/DDBJ whole genome shotgun (WGS) entry which is preliminary data.</text>
</comment>
<reference evidence="2 3" key="1">
    <citation type="submission" date="2019-01" db="EMBL/GenBank/DDBJ databases">
        <title>Sequencing of cultivated peanut Arachis hypogaea provides insights into genome evolution and oil improvement.</title>
        <authorList>
            <person name="Chen X."/>
        </authorList>
    </citation>
    <scope>NUCLEOTIDE SEQUENCE [LARGE SCALE GENOMIC DNA]</scope>
    <source>
        <strain evidence="3">cv. Fuhuasheng</strain>
        <tissue evidence="2">Leaves</tissue>
    </source>
</reference>
<proteinExistence type="predicted"/>
<accession>A0A444Y8V7</accession>
<keyword evidence="3" id="KW-1185">Reference proteome</keyword>
<evidence type="ECO:0000256" key="1">
    <source>
        <dbReference type="SAM" id="MobiDB-lite"/>
    </source>
</evidence>
<dbReference type="EMBL" id="SDMP01000018">
    <property type="protein sequence ID" value="RYQ98380.1"/>
    <property type="molecule type" value="Genomic_DNA"/>
</dbReference>
<organism evidence="2 3">
    <name type="scientific">Arachis hypogaea</name>
    <name type="common">Peanut</name>
    <dbReference type="NCBI Taxonomy" id="3818"/>
    <lineage>
        <taxon>Eukaryota</taxon>
        <taxon>Viridiplantae</taxon>
        <taxon>Streptophyta</taxon>
        <taxon>Embryophyta</taxon>
        <taxon>Tracheophyta</taxon>
        <taxon>Spermatophyta</taxon>
        <taxon>Magnoliopsida</taxon>
        <taxon>eudicotyledons</taxon>
        <taxon>Gunneridae</taxon>
        <taxon>Pentapetalae</taxon>
        <taxon>rosids</taxon>
        <taxon>fabids</taxon>
        <taxon>Fabales</taxon>
        <taxon>Fabaceae</taxon>
        <taxon>Papilionoideae</taxon>
        <taxon>50 kb inversion clade</taxon>
        <taxon>dalbergioids sensu lato</taxon>
        <taxon>Dalbergieae</taxon>
        <taxon>Pterocarpus clade</taxon>
        <taxon>Arachis</taxon>
    </lineage>
</organism>
<evidence type="ECO:0000313" key="2">
    <source>
        <dbReference type="EMBL" id="RYQ98380.1"/>
    </source>
</evidence>
<feature type="region of interest" description="Disordered" evidence="1">
    <location>
        <begin position="35"/>
        <end position="73"/>
    </location>
</feature>
<gene>
    <name evidence="2" type="ORF">Ahy_B08g094422</name>
</gene>
<dbReference type="Proteomes" id="UP000289738">
    <property type="component" value="Chromosome B08"/>
</dbReference>
<dbReference type="AlphaFoldDB" id="A0A444Y8V7"/>
<protein>
    <submittedName>
        <fullName evidence="2">Uncharacterized protein</fullName>
    </submittedName>
</protein>
<evidence type="ECO:0000313" key="3">
    <source>
        <dbReference type="Proteomes" id="UP000289738"/>
    </source>
</evidence>
<sequence>MDEKLQNGQHNTAVEDSKLGFQILTWQNFNEKNLLTMRSSPPRPTSPMNATPFGIGNSMKLERKKSKERVGDG</sequence>